<dbReference type="Proteomes" id="UP000244754">
    <property type="component" value="Chromosome"/>
</dbReference>
<sequence length="98" mass="10416">MMTTISGRVFGAPARDDDANPERVTMQIFARDPDNPRLLLVAQAFAEGALAELVAADYTHGSMITATGVLTRRPPLPEGQEAGNTYASLALTDVTRGL</sequence>
<keyword evidence="2" id="KW-1185">Reference proteome</keyword>
<accession>A0A2S0WCT4</accession>
<gene>
    <name evidence="1" type="ORF">C3E79_02930</name>
</gene>
<dbReference type="OrthoDB" id="9949494at2"/>
<protein>
    <submittedName>
        <fullName evidence="1">Uncharacterized protein</fullName>
    </submittedName>
</protein>
<name>A0A2S0WCT4_9CORY</name>
<evidence type="ECO:0000313" key="1">
    <source>
        <dbReference type="EMBL" id="AWB83570.1"/>
    </source>
</evidence>
<proteinExistence type="predicted"/>
<organism evidence="1 2">
    <name type="scientific">Corynebacterium liangguodongii</name>
    <dbReference type="NCBI Taxonomy" id="2079535"/>
    <lineage>
        <taxon>Bacteria</taxon>
        <taxon>Bacillati</taxon>
        <taxon>Actinomycetota</taxon>
        <taxon>Actinomycetes</taxon>
        <taxon>Mycobacteriales</taxon>
        <taxon>Corynebacteriaceae</taxon>
        <taxon>Corynebacterium</taxon>
    </lineage>
</organism>
<evidence type="ECO:0000313" key="2">
    <source>
        <dbReference type="Proteomes" id="UP000244754"/>
    </source>
</evidence>
<dbReference type="KEGG" id="clia:C3E79_02930"/>
<dbReference type="AlphaFoldDB" id="A0A2S0WCT4"/>
<dbReference type="EMBL" id="CP026948">
    <property type="protein sequence ID" value="AWB83570.1"/>
    <property type="molecule type" value="Genomic_DNA"/>
</dbReference>
<dbReference type="RefSeq" id="WP_108403560.1">
    <property type="nucleotide sequence ID" value="NZ_CP026948.1"/>
</dbReference>
<reference evidence="2" key="1">
    <citation type="submission" date="2018-01" db="EMBL/GenBank/DDBJ databases">
        <authorList>
            <person name="Li J."/>
        </authorList>
    </citation>
    <scope>NUCLEOTIDE SEQUENCE [LARGE SCALE GENOMIC DNA]</scope>
    <source>
        <strain evidence="2">2184</strain>
    </source>
</reference>